<dbReference type="RefSeq" id="WP_263123074.1">
    <property type="nucleotide sequence ID" value="NZ_CP106753.1"/>
</dbReference>
<protein>
    <submittedName>
        <fullName evidence="2">N-acetylmuramidase family protein</fullName>
    </submittedName>
</protein>
<name>A0ABY6DK41_9NEIS</name>
<dbReference type="InterPro" id="IPR024408">
    <property type="entry name" value="Muramidase"/>
</dbReference>
<evidence type="ECO:0000259" key="1">
    <source>
        <dbReference type="Pfam" id="PF11860"/>
    </source>
</evidence>
<dbReference type="Proteomes" id="UP001061302">
    <property type="component" value="Chromosome"/>
</dbReference>
<dbReference type="EMBL" id="CP106753">
    <property type="protein sequence ID" value="UXY13811.1"/>
    <property type="molecule type" value="Genomic_DNA"/>
</dbReference>
<reference evidence="2" key="1">
    <citation type="submission" date="2022-10" db="EMBL/GenBank/DDBJ databases">
        <title>Chitiniphilus purpureus sp. nov., a novel chitin-degrading bacterium isolated from crawfish pond sediment.</title>
        <authorList>
            <person name="Li K."/>
        </authorList>
    </citation>
    <scope>NUCLEOTIDE SEQUENCE</scope>
    <source>
        <strain evidence="2">CD1</strain>
    </source>
</reference>
<feature type="domain" description="N-acetylmuramidase" evidence="1">
    <location>
        <begin position="21"/>
        <end position="184"/>
    </location>
</feature>
<accession>A0ABY6DK41</accession>
<organism evidence="2 3">
    <name type="scientific">Chitiniphilus purpureus</name>
    <dbReference type="NCBI Taxonomy" id="2981137"/>
    <lineage>
        <taxon>Bacteria</taxon>
        <taxon>Pseudomonadati</taxon>
        <taxon>Pseudomonadota</taxon>
        <taxon>Betaproteobacteria</taxon>
        <taxon>Neisseriales</taxon>
        <taxon>Chitinibacteraceae</taxon>
        <taxon>Chitiniphilus</taxon>
    </lineage>
</organism>
<proteinExistence type="predicted"/>
<sequence>MSKLLDEHDFEAAAFEIKCDIAAIKAIADVESAGAGFLSDGRAKILFEGHVFYKYTKGRHLQSDINYPKWTRQYYVGGVGEYDRLTKAEALDKAAARMSASYGKFQIMGFNFALCGCASVDAFYDEMQESEGRHLEALVAYIRQVGLGGALRSKDWVEFSRRYNGPEYWKNSYDRKLAEAYKKYTKQQS</sequence>
<evidence type="ECO:0000313" key="3">
    <source>
        <dbReference type="Proteomes" id="UP001061302"/>
    </source>
</evidence>
<keyword evidence="3" id="KW-1185">Reference proteome</keyword>
<evidence type="ECO:0000313" key="2">
    <source>
        <dbReference type="EMBL" id="UXY13811.1"/>
    </source>
</evidence>
<dbReference type="Pfam" id="PF11860">
    <property type="entry name" value="Muramidase"/>
    <property type="match status" value="1"/>
</dbReference>
<gene>
    <name evidence="2" type="ORF">N8I74_10805</name>
</gene>